<comment type="caution">
    <text evidence="3">The sequence shown here is derived from an EMBL/GenBank/DDBJ whole genome shotgun (WGS) entry which is preliminary data.</text>
</comment>
<dbReference type="SUPFAM" id="SSF53474">
    <property type="entry name" value="alpha/beta-Hydrolases"/>
    <property type="match status" value="1"/>
</dbReference>
<dbReference type="GO" id="GO:0034338">
    <property type="term" value="F:short-chain carboxylesterase activity"/>
    <property type="evidence" value="ECO:0007669"/>
    <property type="project" value="TreeGrafter"/>
</dbReference>
<evidence type="ECO:0000256" key="2">
    <source>
        <dbReference type="SAM" id="Phobius"/>
    </source>
</evidence>
<dbReference type="InterPro" id="IPR029058">
    <property type="entry name" value="AB_hydrolase_fold"/>
</dbReference>
<dbReference type="AlphaFoldDB" id="A0A9W7EHT2"/>
<keyword evidence="2" id="KW-0812">Transmembrane</keyword>
<evidence type="ECO:0000256" key="1">
    <source>
        <dbReference type="ARBA" id="ARBA00010884"/>
    </source>
</evidence>
<dbReference type="EMBL" id="BRXY01000206">
    <property type="protein sequence ID" value="GMH77293.1"/>
    <property type="molecule type" value="Genomic_DNA"/>
</dbReference>
<keyword evidence="4" id="KW-1185">Reference proteome</keyword>
<keyword evidence="2" id="KW-0472">Membrane</keyword>
<dbReference type="PANTHER" id="PTHR10794:SF93">
    <property type="entry name" value="SERINE AMINOPEPTIDASE S33 DOMAIN-CONTAINING PROTEIN"/>
    <property type="match status" value="1"/>
</dbReference>
<reference evidence="4" key="1">
    <citation type="journal article" date="2023" name="Commun. Biol.">
        <title>Genome analysis of Parmales, the sister group of diatoms, reveals the evolutionary specialization of diatoms from phago-mixotrophs to photoautotrophs.</title>
        <authorList>
            <person name="Ban H."/>
            <person name="Sato S."/>
            <person name="Yoshikawa S."/>
            <person name="Yamada K."/>
            <person name="Nakamura Y."/>
            <person name="Ichinomiya M."/>
            <person name="Sato N."/>
            <person name="Blanc-Mathieu R."/>
            <person name="Endo H."/>
            <person name="Kuwata A."/>
            <person name="Ogata H."/>
        </authorList>
    </citation>
    <scope>NUCLEOTIDE SEQUENCE [LARGE SCALE GENOMIC DNA]</scope>
    <source>
        <strain evidence="4">NIES 3701</strain>
    </source>
</reference>
<dbReference type="InterPro" id="IPR050960">
    <property type="entry name" value="AB_hydrolase_4_sf"/>
</dbReference>
<dbReference type="OrthoDB" id="247542at2759"/>
<proteinExistence type="inferred from homology"/>
<sequence length="510" mass="57949">MKPYYLNTDDAWGLMEPCTALLFTIGLFIYSIIQVWRRTILFFTGAKEVTTTTMEKKKKKVNTEALWSKRLALSVAFLAYVLRPLYIDKNGLAELIRGSDPKLEQILKLAPAISRGPEPPLLLHNRHLQFAPWMIQNEFHNGNIPFEEIYFNVTGCLDKSIGDIGDDRTAVCDRPEEMTDEIRFDVFPPFDSSSEYPQFNSGSPVILFEPGLRCHSQDMPGNMIIRLAYEKGIRSIAINRRGHIPNQVLKAPRWNLFGDIDDLEQTYWHIKENLLAPNTAIFLHGISSGCAVTVTALAAWDKRRLLFPEKKTPSFVGAVTVTPGYDTSKVLQPDRFKEPYNALMTFAVKDHFIMKNEKVLRSFDSSAVDAALEASTLQEFLDASAPFAGYPNASEYFKGENPVNDLQYIDTPTFVLNSLDDPCCNINNLYETSPYVNHEGRSFAQIVRDSKRGLIAVTKTGSHCPFLDGRWFPFIKDPLTGKWMLKSWADEASVEFYVAALQVYDERRFM</sequence>
<comment type="similarity">
    <text evidence="1">Belongs to the AB hydrolase superfamily. AB hydrolase 4 family.</text>
</comment>
<evidence type="ECO:0008006" key="5">
    <source>
        <dbReference type="Google" id="ProtNLM"/>
    </source>
</evidence>
<gene>
    <name evidence="3" type="ORF">TrST_g10553</name>
</gene>
<accession>A0A9W7EHT2</accession>
<protein>
    <recommendedName>
        <fullName evidence="5">Serine aminopeptidase S33 domain-containing protein</fullName>
    </recommendedName>
</protein>
<dbReference type="PANTHER" id="PTHR10794">
    <property type="entry name" value="ABHYDROLASE DOMAIN-CONTAINING PROTEIN"/>
    <property type="match status" value="1"/>
</dbReference>
<dbReference type="Proteomes" id="UP001165085">
    <property type="component" value="Unassembled WGS sequence"/>
</dbReference>
<keyword evidence="2" id="KW-1133">Transmembrane helix</keyword>
<dbReference type="GO" id="GO:0047372">
    <property type="term" value="F:monoacylglycerol lipase activity"/>
    <property type="evidence" value="ECO:0007669"/>
    <property type="project" value="TreeGrafter"/>
</dbReference>
<name>A0A9W7EHT2_9STRA</name>
<evidence type="ECO:0000313" key="3">
    <source>
        <dbReference type="EMBL" id="GMH77293.1"/>
    </source>
</evidence>
<evidence type="ECO:0000313" key="4">
    <source>
        <dbReference type="Proteomes" id="UP001165085"/>
    </source>
</evidence>
<organism evidence="3 4">
    <name type="scientific">Triparma strigata</name>
    <dbReference type="NCBI Taxonomy" id="1606541"/>
    <lineage>
        <taxon>Eukaryota</taxon>
        <taxon>Sar</taxon>
        <taxon>Stramenopiles</taxon>
        <taxon>Ochrophyta</taxon>
        <taxon>Bolidophyceae</taxon>
        <taxon>Parmales</taxon>
        <taxon>Triparmaceae</taxon>
        <taxon>Triparma</taxon>
    </lineage>
</organism>
<feature type="transmembrane region" description="Helical" evidence="2">
    <location>
        <begin position="12"/>
        <end position="33"/>
    </location>
</feature>
<dbReference type="Gene3D" id="3.40.50.1820">
    <property type="entry name" value="alpha/beta hydrolase"/>
    <property type="match status" value="1"/>
</dbReference>